<sequence>MKKIFIKPTTDLLIIDPETNCPIPKEGVEVEDGQYWQRRLLDRDITIEEPKKSKKQ</sequence>
<dbReference type="EMBL" id="QFQB01000060">
    <property type="protein sequence ID" value="PZQ45160.1"/>
    <property type="molecule type" value="Genomic_DNA"/>
</dbReference>
<dbReference type="InterPro" id="IPR024400">
    <property type="entry name" value="DUF2635"/>
</dbReference>
<organism evidence="1 2">
    <name type="scientific">Micavibrio aeruginosavorus</name>
    <dbReference type="NCBI Taxonomy" id="349221"/>
    <lineage>
        <taxon>Bacteria</taxon>
        <taxon>Pseudomonadati</taxon>
        <taxon>Bdellovibrionota</taxon>
        <taxon>Bdellovibrionia</taxon>
        <taxon>Bdellovibrionales</taxon>
        <taxon>Pseudobdellovibrionaceae</taxon>
        <taxon>Micavibrio</taxon>
    </lineage>
</organism>
<evidence type="ECO:0000313" key="2">
    <source>
        <dbReference type="Proteomes" id="UP000249417"/>
    </source>
</evidence>
<protein>
    <submittedName>
        <fullName evidence="1">DUF2635 domain-containing protein</fullName>
    </submittedName>
</protein>
<name>A0A2W5Q1F7_9BACT</name>
<gene>
    <name evidence="1" type="ORF">DI551_08205</name>
</gene>
<dbReference type="Pfam" id="PF10948">
    <property type="entry name" value="DUF2635"/>
    <property type="match status" value="1"/>
</dbReference>
<reference evidence="1 2" key="1">
    <citation type="submission" date="2017-08" db="EMBL/GenBank/DDBJ databases">
        <title>Infants hospitalized years apart are colonized by the same room-sourced microbial strains.</title>
        <authorList>
            <person name="Brooks B."/>
            <person name="Olm M.R."/>
            <person name="Firek B.A."/>
            <person name="Baker R."/>
            <person name="Thomas B.C."/>
            <person name="Morowitz M.J."/>
            <person name="Banfield J.F."/>
        </authorList>
    </citation>
    <scope>NUCLEOTIDE SEQUENCE [LARGE SCALE GENOMIC DNA]</scope>
    <source>
        <strain evidence="1">S2_005_002_R2_29</strain>
    </source>
</reference>
<accession>A0A2W5Q1F7</accession>
<dbReference type="AlphaFoldDB" id="A0A2W5Q1F7"/>
<evidence type="ECO:0000313" key="1">
    <source>
        <dbReference type="EMBL" id="PZQ45160.1"/>
    </source>
</evidence>
<proteinExistence type="predicted"/>
<dbReference type="Proteomes" id="UP000249417">
    <property type="component" value="Unassembled WGS sequence"/>
</dbReference>
<comment type="caution">
    <text evidence="1">The sequence shown here is derived from an EMBL/GenBank/DDBJ whole genome shotgun (WGS) entry which is preliminary data.</text>
</comment>